<dbReference type="CDD" id="cd03443">
    <property type="entry name" value="PaaI_thioesterase"/>
    <property type="match status" value="1"/>
</dbReference>
<evidence type="ECO:0000256" key="18">
    <source>
        <dbReference type="ARBA" id="ARBA00043210"/>
    </source>
</evidence>
<keyword evidence="12" id="KW-0966">Cell projection</keyword>
<evidence type="ECO:0000256" key="12">
    <source>
        <dbReference type="ARBA" id="ARBA00023273"/>
    </source>
</evidence>
<evidence type="ECO:0000256" key="20">
    <source>
        <dbReference type="ARBA" id="ARBA00047734"/>
    </source>
</evidence>
<keyword evidence="10" id="KW-0443">Lipid metabolism</keyword>
<keyword evidence="9" id="KW-0809">Transit peptide</keyword>
<evidence type="ECO:0000256" key="7">
    <source>
        <dbReference type="ARBA" id="ARBA00022801"/>
    </source>
</evidence>
<comment type="catalytic activity">
    <reaction evidence="21">
        <text>decanoyl-CoA + H2O = decanoate + CoA + H(+)</text>
        <dbReference type="Rhea" id="RHEA:40059"/>
        <dbReference type="ChEBI" id="CHEBI:15377"/>
        <dbReference type="ChEBI" id="CHEBI:15378"/>
        <dbReference type="ChEBI" id="CHEBI:27689"/>
        <dbReference type="ChEBI" id="CHEBI:57287"/>
        <dbReference type="ChEBI" id="CHEBI:61430"/>
    </reaction>
    <physiologicalReaction direction="left-to-right" evidence="21">
        <dbReference type="Rhea" id="RHEA:40060"/>
    </physiologicalReaction>
</comment>
<organism evidence="26 27">
    <name type="scientific">Mycolicibacterium smegmatis (strain MKD8)</name>
    <name type="common">Mycobacterium smegmatis</name>
    <dbReference type="NCBI Taxonomy" id="1214915"/>
    <lineage>
        <taxon>Bacteria</taxon>
        <taxon>Bacillati</taxon>
        <taxon>Actinomycetota</taxon>
        <taxon>Actinomycetes</taxon>
        <taxon>Mycobacteriales</taxon>
        <taxon>Mycobacteriaceae</taxon>
        <taxon>Mycolicibacterium</taxon>
    </lineage>
</organism>
<evidence type="ECO:0000256" key="19">
    <source>
        <dbReference type="ARBA" id="ARBA00047588"/>
    </source>
</evidence>
<evidence type="ECO:0000256" key="23">
    <source>
        <dbReference type="ARBA" id="ARBA00048180"/>
    </source>
</evidence>
<comment type="catalytic activity">
    <reaction evidence="19">
        <text>octanoyl-CoA + H2O = octanoate + CoA + H(+)</text>
        <dbReference type="Rhea" id="RHEA:30143"/>
        <dbReference type="ChEBI" id="CHEBI:15377"/>
        <dbReference type="ChEBI" id="CHEBI:15378"/>
        <dbReference type="ChEBI" id="CHEBI:25646"/>
        <dbReference type="ChEBI" id="CHEBI:57287"/>
        <dbReference type="ChEBI" id="CHEBI:57386"/>
    </reaction>
    <physiologicalReaction direction="left-to-right" evidence="19">
        <dbReference type="Rhea" id="RHEA:30144"/>
    </physiologicalReaction>
</comment>
<comment type="catalytic activity">
    <reaction evidence="13">
        <text>(5Z,8Z,11Z,14Z)-eicosatetraenoyl-CoA + H2O = (5Z,8Z,11Z,14Z)-eicosatetraenoate + CoA + H(+)</text>
        <dbReference type="Rhea" id="RHEA:40151"/>
        <dbReference type="ChEBI" id="CHEBI:15377"/>
        <dbReference type="ChEBI" id="CHEBI:15378"/>
        <dbReference type="ChEBI" id="CHEBI:32395"/>
        <dbReference type="ChEBI" id="CHEBI:57287"/>
        <dbReference type="ChEBI" id="CHEBI:57368"/>
    </reaction>
    <physiologicalReaction direction="left-to-right" evidence="13">
        <dbReference type="Rhea" id="RHEA:40152"/>
    </physiologicalReaction>
</comment>
<feature type="region of interest" description="Disordered" evidence="24">
    <location>
        <begin position="1"/>
        <end position="25"/>
    </location>
</feature>
<comment type="subcellular location">
    <subcellularLocation>
        <location evidence="3">Cell projection</location>
        <location evidence="3">Ruffle membrane</location>
    </subcellularLocation>
    <subcellularLocation>
        <location evidence="2">Cytoplasm</location>
    </subcellularLocation>
    <subcellularLocation>
        <location evidence="1">Membrane</location>
        <topology evidence="1">Peripheral membrane protein</topology>
    </subcellularLocation>
</comment>
<evidence type="ECO:0000256" key="16">
    <source>
        <dbReference type="ARBA" id="ARBA00038848"/>
    </source>
</evidence>
<name>A0A2U9PHV6_MYCSE</name>
<dbReference type="EMBL" id="CP027541">
    <property type="protein sequence ID" value="AWT51275.1"/>
    <property type="molecule type" value="Genomic_DNA"/>
</dbReference>
<dbReference type="AlphaFoldDB" id="A0A2U9PHV6"/>
<comment type="catalytic activity">
    <reaction evidence="23">
        <text>tetradecanoyl-CoA + H2O = tetradecanoate + CoA + H(+)</text>
        <dbReference type="Rhea" id="RHEA:40119"/>
        <dbReference type="ChEBI" id="CHEBI:15377"/>
        <dbReference type="ChEBI" id="CHEBI:15378"/>
        <dbReference type="ChEBI" id="CHEBI:30807"/>
        <dbReference type="ChEBI" id="CHEBI:57287"/>
        <dbReference type="ChEBI" id="CHEBI:57385"/>
    </reaction>
    <physiologicalReaction direction="left-to-right" evidence="23">
        <dbReference type="Rhea" id="RHEA:40120"/>
    </physiologicalReaction>
</comment>
<evidence type="ECO:0000256" key="10">
    <source>
        <dbReference type="ARBA" id="ARBA00023098"/>
    </source>
</evidence>
<feature type="compositionally biased region" description="Basic and acidic residues" evidence="24">
    <location>
        <begin position="1"/>
        <end position="16"/>
    </location>
</feature>
<dbReference type="PANTHER" id="PTHR12418:SF19">
    <property type="entry name" value="ACYL-COENZYME A THIOESTERASE THEM4"/>
    <property type="match status" value="1"/>
</dbReference>
<evidence type="ECO:0000256" key="17">
    <source>
        <dbReference type="ARBA" id="ARBA00040123"/>
    </source>
</evidence>
<dbReference type="SUPFAM" id="SSF54637">
    <property type="entry name" value="Thioesterase/thiol ester dehydrase-isomerase"/>
    <property type="match status" value="1"/>
</dbReference>
<evidence type="ECO:0000256" key="15">
    <source>
        <dbReference type="ARBA" id="ARBA00038456"/>
    </source>
</evidence>
<comment type="catalytic activity">
    <reaction evidence="20">
        <text>hexadecanoyl-CoA + H2O = hexadecanoate + CoA + H(+)</text>
        <dbReference type="Rhea" id="RHEA:16645"/>
        <dbReference type="ChEBI" id="CHEBI:7896"/>
        <dbReference type="ChEBI" id="CHEBI:15377"/>
        <dbReference type="ChEBI" id="CHEBI:15378"/>
        <dbReference type="ChEBI" id="CHEBI:57287"/>
        <dbReference type="ChEBI" id="CHEBI:57379"/>
        <dbReference type="EC" id="3.1.2.2"/>
    </reaction>
    <physiologicalReaction direction="left-to-right" evidence="20">
        <dbReference type="Rhea" id="RHEA:16646"/>
    </physiologicalReaction>
</comment>
<evidence type="ECO:0000313" key="27">
    <source>
        <dbReference type="Proteomes" id="UP000011200"/>
    </source>
</evidence>
<keyword evidence="7" id="KW-0378">Hydrolase</keyword>
<comment type="catalytic activity">
    <reaction evidence="14">
        <text>(9Z)-octadecenoyl-CoA + H2O = (9Z)-octadecenoate + CoA + H(+)</text>
        <dbReference type="Rhea" id="RHEA:40139"/>
        <dbReference type="ChEBI" id="CHEBI:15377"/>
        <dbReference type="ChEBI" id="CHEBI:15378"/>
        <dbReference type="ChEBI" id="CHEBI:30823"/>
        <dbReference type="ChEBI" id="CHEBI:57287"/>
        <dbReference type="ChEBI" id="CHEBI:57387"/>
    </reaction>
    <physiologicalReaction direction="left-to-right" evidence="14">
        <dbReference type="Rhea" id="RHEA:40140"/>
    </physiologicalReaction>
</comment>
<keyword evidence="4" id="KW-1003">Cell membrane</keyword>
<protein>
    <recommendedName>
        <fullName evidence="17">Acyl-coenzyme A thioesterase THEM4</fullName>
        <ecNumber evidence="16">3.1.2.2</ecNumber>
    </recommendedName>
    <alternativeName>
        <fullName evidence="18">Thioesterase superfamily member 4</fullName>
    </alternativeName>
</protein>
<dbReference type="Proteomes" id="UP000011200">
    <property type="component" value="Chromosome"/>
</dbReference>
<evidence type="ECO:0000256" key="3">
    <source>
        <dbReference type="ARBA" id="ARBA00004632"/>
    </source>
</evidence>
<dbReference type="GO" id="GO:0005737">
    <property type="term" value="C:cytoplasm"/>
    <property type="evidence" value="ECO:0007669"/>
    <property type="project" value="UniProtKB-SubCell"/>
</dbReference>
<evidence type="ECO:0000256" key="9">
    <source>
        <dbReference type="ARBA" id="ARBA00022946"/>
    </source>
</evidence>
<dbReference type="InterPro" id="IPR006683">
    <property type="entry name" value="Thioestr_dom"/>
</dbReference>
<accession>A0A2U9PHV6</accession>
<evidence type="ECO:0000256" key="5">
    <source>
        <dbReference type="ARBA" id="ARBA00022490"/>
    </source>
</evidence>
<dbReference type="InterPro" id="IPR052365">
    <property type="entry name" value="THEM4/THEM5_acyl-CoA_thioest"/>
</dbReference>
<evidence type="ECO:0000256" key="22">
    <source>
        <dbReference type="ARBA" id="ARBA00048074"/>
    </source>
</evidence>
<evidence type="ECO:0000256" key="4">
    <source>
        <dbReference type="ARBA" id="ARBA00022475"/>
    </source>
</evidence>
<evidence type="ECO:0000256" key="24">
    <source>
        <dbReference type="SAM" id="MobiDB-lite"/>
    </source>
</evidence>
<dbReference type="GO" id="GO:0016787">
    <property type="term" value="F:hydrolase activity"/>
    <property type="evidence" value="ECO:0007669"/>
    <property type="project" value="UniProtKB-KW"/>
</dbReference>
<keyword evidence="11" id="KW-0472">Membrane</keyword>
<keyword evidence="6" id="KW-0053">Apoptosis</keyword>
<gene>
    <name evidence="26" type="ORF">D806_002810</name>
</gene>
<evidence type="ECO:0000256" key="1">
    <source>
        <dbReference type="ARBA" id="ARBA00004170"/>
    </source>
</evidence>
<evidence type="ECO:0000256" key="8">
    <source>
        <dbReference type="ARBA" id="ARBA00022832"/>
    </source>
</evidence>
<dbReference type="Gene3D" id="3.10.129.10">
    <property type="entry name" value="Hotdog Thioesterase"/>
    <property type="match status" value="1"/>
</dbReference>
<proteinExistence type="inferred from homology"/>
<dbReference type="GO" id="GO:0006631">
    <property type="term" value="P:fatty acid metabolic process"/>
    <property type="evidence" value="ECO:0007669"/>
    <property type="project" value="UniProtKB-KW"/>
</dbReference>
<dbReference type="EC" id="3.1.2.2" evidence="16"/>
<comment type="catalytic activity">
    <reaction evidence="22">
        <text>dodecanoyl-CoA + H2O = dodecanoate + CoA + H(+)</text>
        <dbReference type="Rhea" id="RHEA:30135"/>
        <dbReference type="ChEBI" id="CHEBI:15377"/>
        <dbReference type="ChEBI" id="CHEBI:15378"/>
        <dbReference type="ChEBI" id="CHEBI:18262"/>
        <dbReference type="ChEBI" id="CHEBI:57287"/>
        <dbReference type="ChEBI" id="CHEBI:57375"/>
    </reaction>
    <physiologicalReaction direction="left-to-right" evidence="22">
        <dbReference type="Rhea" id="RHEA:30136"/>
    </physiologicalReaction>
</comment>
<feature type="domain" description="Thioesterase" evidence="25">
    <location>
        <begin position="69"/>
        <end position="135"/>
    </location>
</feature>
<dbReference type="PANTHER" id="PTHR12418">
    <property type="entry name" value="ACYL-COENZYME A THIOESTERASE THEM4"/>
    <property type="match status" value="1"/>
</dbReference>
<dbReference type="GO" id="GO:0016020">
    <property type="term" value="C:membrane"/>
    <property type="evidence" value="ECO:0007669"/>
    <property type="project" value="UniProtKB-SubCell"/>
</dbReference>
<evidence type="ECO:0000256" key="11">
    <source>
        <dbReference type="ARBA" id="ARBA00023136"/>
    </source>
</evidence>
<evidence type="ECO:0000259" key="25">
    <source>
        <dbReference type="Pfam" id="PF03061"/>
    </source>
</evidence>
<reference evidence="26 27" key="1">
    <citation type="journal article" date="2013" name="Genome Announc.">
        <title>Draft genome sequence of MKD8, a conjugal recipient Mycobacterium smegmatis strain.</title>
        <authorList>
            <person name="Gray T.A."/>
            <person name="Palumbo M.J."/>
            <person name="Derbyshire K.M."/>
        </authorList>
    </citation>
    <scope>NUCLEOTIDE SEQUENCE [LARGE SCALE GENOMIC DNA]</scope>
    <source>
        <strain evidence="26 27">MKD8</strain>
    </source>
</reference>
<sequence>MSEHVPCRDEVPHGDRGVGSPAERLPAHTPHCMGCGPDNPHGLQLVVYRCGEQVYADATFDERHIGAPGLAHGGAVAAACDDVLGFTLWIAGTPAVTRSLTVEYLLPVPLHQPHRITAHITERNGRALHVRATGTGTDGVTRFTASAVFVVVSTEHFAAHGDLAAFDGLLERFTRSSRAHADPHDPTS</sequence>
<evidence type="ECO:0000256" key="6">
    <source>
        <dbReference type="ARBA" id="ARBA00022703"/>
    </source>
</evidence>
<evidence type="ECO:0000256" key="13">
    <source>
        <dbReference type="ARBA" id="ARBA00035852"/>
    </source>
</evidence>
<reference evidence="27" key="2">
    <citation type="submission" date="2018-03" db="EMBL/GenBank/DDBJ databases">
        <authorList>
            <person name="Derbyshire K."/>
            <person name="Gray T.A."/>
            <person name="Champion M."/>
        </authorList>
    </citation>
    <scope>NUCLEOTIDE SEQUENCE [LARGE SCALE GENOMIC DNA]</scope>
    <source>
        <strain evidence="27">MKD8</strain>
    </source>
</reference>
<keyword evidence="8" id="KW-0276">Fatty acid metabolism</keyword>
<evidence type="ECO:0000256" key="21">
    <source>
        <dbReference type="ARBA" id="ARBA00047969"/>
    </source>
</evidence>
<comment type="similarity">
    <text evidence="15">Belongs to the THEM4/THEM5 thioesterase family.</text>
</comment>
<keyword evidence="5" id="KW-0963">Cytoplasm</keyword>
<evidence type="ECO:0000256" key="14">
    <source>
        <dbReference type="ARBA" id="ARBA00037002"/>
    </source>
</evidence>
<evidence type="ECO:0000256" key="2">
    <source>
        <dbReference type="ARBA" id="ARBA00004496"/>
    </source>
</evidence>
<dbReference type="Pfam" id="PF03061">
    <property type="entry name" value="4HBT"/>
    <property type="match status" value="1"/>
</dbReference>
<dbReference type="InterPro" id="IPR029069">
    <property type="entry name" value="HotDog_dom_sf"/>
</dbReference>
<evidence type="ECO:0000313" key="26">
    <source>
        <dbReference type="EMBL" id="AWT51275.1"/>
    </source>
</evidence>